<dbReference type="InterPro" id="IPR001173">
    <property type="entry name" value="Glyco_trans_2-like"/>
</dbReference>
<dbReference type="EC" id="2.4.-.-" evidence="2"/>
<dbReference type="Pfam" id="PF00535">
    <property type="entry name" value="Glycos_transf_2"/>
    <property type="match status" value="1"/>
</dbReference>
<dbReference type="AlphaFoldDB" id="A0A948X1F2"/>
<reference evidence="2" key="1">
    <citation type="journal article" date="2021" name="PeerJ">
        <title>Extensive microbial diversity within the chicken gut microbiome revealed by metagenomics and culture.</title>
        <authorList>
            <person name="Gilroy R."/>
            <person name="Ravi A."/>
            <person name="Getino M."/>
            <person name="Pursley I."/>
            <person name="Horton D.L."/>
            <person name="Alikhan N.F."/>
            <person name="Baker D."/>
            <person name="Gharbi K."/>
            <person name="Hall N."/>
            <person name="Watson M."/>
            <person name="Adriaenssens E.M."/>
            <person name="Foster-Nyarko E."/>
            <person name="Jarju S."/>
            <person name="Secka A."/>
            <person name="Antonio M."/>
            <person name="Oren A."/>
            <person name="Chaudhuri R.R."/>
            <person name="La Ragione R."/>
            <person name="Hildebrand F."/>
            <person name="Pallen M.J."/>
        </authorList>
    </citation>
    <scope>NUCLEOTIDE SEQUENCE</scope>
    <source>
        <strain evidence="2">8470</strain>
    </source>
</reference>
<dbReference type="PANTHER" id="PTHR22916">
    <property type="entry name" value="GLYCOSYLTRANSFERASE"/>
    <property type="match status" value="1"/>
</dbReference>
<dbReference type="SUPFAM" id="SSF53448">
    <property type="entry name" value="Nucleotide-diphospho-sugar transferases"/>
    <property type="match status" value="1"/>
</dbReference>
<dbReference type="InterPro" id="IPR029044">
    <property type="entry name" value="Nucleotide-diphossugar_trans"/>
</dbReference>
<organism evidence="2 3">
    <name type="scientific">Candidatus Phocaeicola excrementipullorum</name>
    <dbReference type="NCBI Taxonomy" id="2838731"/>
    <lineage>
        <taxon>Bacteria</taxon>
        <taxon>Pseudomonadati</taxon>
        <taxon>Bacteroidota</taxon>
        <taxon>Bacteroidia</taxon>
        <taxon>Bacteroidales</taxon>
        <taxon>Bacteroidaceae</taxon>
        <taxon>Phocaeicola</taxon>
    </lineage>
</organism>
<dbReference type="Proteomes" id="UP000784286">
    <property type="component" value="Unassembled WGS sequence"/>
</dbReference>
<evidence type="ECO:0000259" key="1">
    <source>
        <dbReference type="Pfam" id="PF00535"/>
    </source>
</evidence>
<proteinExistence type="predicted"/>
<accession>A0A948X1F2</accession>
<dbReference type="PANTHER" id="PTHR22916:SF3">
    <property type="entry name" value="UDP-GLCNAC:BETAGAL BETA-1,3-N-ACETYLGLUCOSAMINYLTRANSFERASE-LIKE PROTEIN 1"/>
    <property type="match status" value="1"/>
</dbReference>
<name>A0A948X1F2_9BACT</name>
<reference evidence="2" key="2">
    <citation type="submission" date="2021-04" db="EMBL/GenBank/DDBJ databases">
        <authorList>
            <person name="Gilroy R."/>
        </authorList>
    </citation>
    <scope>NUCLEOTIDE SEQUENCE</scope>
    <source>
        <strain evidence="2">8470</strain>
    </source>
</reference>
<dbReference type="EMBL" id="JAHLFJ010000073">
    <property type="protein sequence ID" value="MBU3856407.1"/>
    <property type="molecule type" value="Genomic_DNA"/>
</dbReference>
<gene>
    <name evidence="2" type="ORF">H9928_07630</name>
</gene>
<keyword evidence="2" id="KW-0328">Glycosyltransferase</keyword>
<dbReference type="Gene3D" id="3.90.550.10">
    <property type="entry name" value="Spore Coat Polysaccharide Biosynthesis Protein SpsA, Chain A"/>
    <property type="match status" value="1"/>
</dbReference>
<sequence length="315" mass="36630">MKTVSVVMCTYNGSKYLREQLDSLMSQTYPLHELIVQDDGSTDGTVAIAEEYRQRYPEANITVFRNSRQLGFNRNFFDACSKASGELIACCDQDDIWSERKIEILARAMEENALVFHNSVLFNSQGRLGKLHTRQLPAYPSSLSTLLMPQSFGHQIMFRKEVLGLIKPFLTLNLSYDYFIYTASRSLGRIRYINEPLVRWRRHDNAATFSGKKRQESKLDGYIRAVKALSLKKNRETTRKYFTLCVRLHFADKDTHKAALFMSRGSLWNILKTCYLCLRHRKELVTDKSGIIQCLRAFFIPLYFIRDYGCYILKD</sequence>
<evidence type="ECO:0000313" key="3">
    <source>
        <dbReference type="Proteomes" id="UP000784286"/>
    </source>
</evidence>
<keyword evidence="2" id="KW-0808">Transferase</keyword>
<comment type="caution">
    <text evidence="2">The sequence shown here is derived from an EMBL/GenBank/DDBJ whole genome shotgun (WGS) entry which is preliminary data.</text>
</comment>
<dbReference type="GO" id="GO:0016758">
    <property type="term" value="F:hexosyltransferase activity"/>
    <property type="evidence" value="ECO:0007669"/>
    <property type="project" value="UniProtKB-ARBA"/>
</dbReference>
<evidence type="ECO:0000313" key="2">
    <source>
        <dbReference type="EMBL" id="MBU3856407.1"/>
    </source>
</evidence>
<feature type="domain" description="Glycosyltransferase 2-like" evidence="1">
    <location>
        <begin position="5"/>
        <end position="154"/>
    </location>
</feature>
<protein>
    <submittedName>
        <fullName evidence="2">Glycosyltransferase</fullName>
        <ecNumber evidence="2">2.4.-.-</ecNumber>
    </submittedName>
</protein>